<reference evidence="1" key="1">
    <citation type="submission" date="2021-01" db="EMBL/GenBank/DDBJ databases">
        <authorList>
            <consortium name="Genoscope - CEA"/>
            <person name="William W."/>
        </authorList>
    </citation>
    <scope>NUCLEOTIDE SEQUENCE</scope>
</reference>
<keyword evidence="2" id="KW-1185">Reference proteome</keyword>
<dbReference type="Proteomes" id="UP000683925">
    <property type="component" value="Unassembled WGS sequence"/>
</dbReference>
<protein>
    <submittedName>
        <fullName evidence="1">Uncharacterized protein</fullName>
    </submittedName>
</protein>
<evidence type="ECO:0000313" key="1">
    <source>
        <dbReference type="EMBL" id="CAD8214582.1"/>
    </source>
</evidence>
<proteinExistence type="predicted"/>
<evidence type="ECO:0000313" key="2">
    <source>
        <dbReference type="Proteomes" id="UP000683925"/>
    </source>
</evidence>
<name>A0A8S1YQU4_PAROT</name>
<sequence>MQRSIMFRSNLHYGIRMLLQIEFMHIRWSQVSCQRSLQQLHNLRACSSTEGFCFWGATDASGSCRTKICSDIPDCKTTQACQVVANYASNEPLVLINKTACRSKGTNGICVWTETTAGGTTKGKCSLITSCASAAGDTNACTQANDICQMDSKTKLCADHTCLTYATQIQSCKYFCTLDQNKYNSCSTVNGACTATKADILKEGDCYTLTVYLYSRNPANPKCTQYGTIVVQPNNLAIRIQALLTKPIQILVIFLNLPQLQSDYSCPLDFDY</sequence>
<comment type="caution">
    <text evidence="1">The sequence shown here is derived from an EMBL/GenBank/DDBJ whole genome shotgun (WGS) entry which is preliminary data.</text>
</comment>
<organism evidence="1 2">
    <name type="scientific">Paramecium octaurelia</name>
    <dbReference type="NCBI Taxonomy" id="43137"/>
    <lineage>
        <taxon>Eukaryota</taxon>
        <taxon>Sar</taxon>
        <taxon>Alveolata</taxon>
        <taxon>Ciliophora</taxon>
        <taxon>Intramacronucleata</taxon>
        <taxon>Oligohymenophorea</taxon>
        <taxon>Peniculida</taxon>
        <taxon>Parameciidae</taxon>
        <taxon>Paramecium</taxon>
    </lineage>
</organism>
<dbReference type="AlphaFoldDB" id="A0A8S1YQU4"/>
<dbReference type="EMBL" id="CAJJDP010000186">
    <property type="protein sequence ID" value="CAD8214582.1"/>
    <property type="molecule type" value="Genomic_DNA"/>
</dbReference>
<gene>
    <name evidence="1" type="ORF">POCTA_138.1.T1820025</name>
</gene>
<accession>A0A8S1YQU4</accession>